<dbReference type="EMBL" id="LR743589">
    <property type="protein sequence ID" value="CAA2616707.1"/>
    <property type="molecule type" value="Genomic_DNA"/>
</dbReference>
<sequence>MHAGTAQNSAWRLRSRNCLCDDGRRWPERGRSLDSQARILAEWLNDDGRGSAKATTSREALEDVRWPRGQRGEALIQNVRSAGTERA</sequence>
<name>A0A7I8IFI2_SPIIN</name>
<keyword evidence="3" id="KW-1185">Reference proteome</keyword>
<gene>
    <name evidence="2" type="ORF">SI7747_02002921</name>
</gene>
<reference evidence="2 3" key="1">
    <citation type="submission" date="2019-12" db="EMBL/GenBank/DDBJ databases">
        <authorList>
            <person name="Scholz U."/>
            <person name="Mascher M."/>
            <person name="Fiebig A."/>
        </authorList>
    </citation>
    <scope>NUCLEOTIDE SEQUENCE</scope>
</reference>
<dbReference type="AlphaFoldDB" id="A0A7I8IFI2"/>
<organism evidence="2">
    <name type="scientific">Spirodela intermedia</name>
    <name type="common">Intermediate duckweed</name>
    <dbReference type="NCBI Taxonomy" id="51605"/>
    <lineage>
        <taxon>Eukaryota</taxon>
        <taxon>Viridiplantae</taxon>
        <taxon>Streptophyta</taxon>
        <taxon>Embryophyta</taxon>
        <taxon>Tracheophyta</taxon>
        <taxon>Spermatophyta</taxon>
        <taxon>Magnoliopsida</taxon>
        <taxon>Liliopsida</taxon>
        <taxon>Araceae</taxon>
        <taxon>Lemnoideae</taxon>
        <taxon>Spirodela</taxon>
    </lineage>
</organism>
<dbReference type="EMBL" id="CACRZD030000002">
    <property type="protein sequence ID" value="CAA6656381.1"/>
    <property type="molecule type" value="Genomic_DNA"/>
</dbReference>
<evidence type="ECO:0000313" key="3">
    <source>
        <dbReference type="Proteomes" id="UP001189122"/>
    </source>
</evidence>
<dbReference type="Proteomes" id="UP001189122">
    <property type="component" value="Unassembled WGS sequence"/>
</dbReference>
<accession>A0A7I8IFI2</accession>
<evidence type="ECO:0000256" key="1">
    <source>
        <dbReference type="SAM" id="MobiDB-lite"/>
    </source>
</evidence>
<feature type="region of interest" description="Disordered" evidence="1">
    <location>
        <begin position="46"/>
        <end position="66"/>
    </location>
</feature>
<protein>
    <submittedName>
        <fullName evidence="2">Uncharacterized protein</fullName>
    </submittedName>
</protein>
<evidence type="ECO:0000313" key="2">
    <source>
        <dbReference type="EMBL" id="CAA2616707.1"/>
    </source>
</evidence>
<proteinExistence type="predicted"/>